<dbReference type="InterPro" id="IPR023214">
    <property type="entry name" value="HAD_sf"/>
</dbReference>
<protein>
    <recommendedName>
        <fullName evidence="3">Riboflavin kinase</fullName>
    </recommendedName>
</protein>
<dbReference type="Pfam" id="PF00702">
    <property type="entry name" value="Hydrolase"/>
    <property type="match status" value="1"/>
</dbReference>
<comment type="caution">
    <text evidence="1">The sequence shown here is derived from an EMBL/GenBank/DDBJ whole genome shotgun (WGS) entry which is preliminary data.</text>
</comment>
<name>A0ABN9YA02_9DINO</name>
<dbReference type="EMBL" id="CAUYUJ010022093">
    <property type="protein sequence ID" value="CAK0908884.1"/>
    <property type="molecule type" value="Genomic_DNA"/>
</dbReference>
<dbReference type="SFLD" id="SFLDG01129">
    <property type="entry name" value="C1.5:_HAD__Beta-PGM__Phosphata"/>
    <property type="match status" value="1"/>
</dbReference>
<dbReference type="PANTHER" id="PTHR18901">
    <property type="entry name" value="2-DEOXYGLUCOSE-6-PHOSPHATE PHOSPHATASE 2"/>
    <property type="match status" value="1"/>
</dbReference>
<evidence type="ECO:0000313" key="1">
    <source>
        <dbReference type="EMBL" id="CAK0908884.1"/>
    </source>
</evidence>
<dbReference type="PRINTS" id="PR00413">
    <property type="entry name" value="HADHALOGNASE"/>
</dbReference>
<reference evidence="1" key="1">
    <citation type="submission" date="2023-10" db="EMBL/GenBank/DDBJ databases">
        <authorList>
            <person name="Chen Y."/>
            <person name="Shah S."/>
            <person name="Dougan E. K."/>
            <person name="Thang M."/>
            <person name="Chan C."/>
        </authorList>
    </citation>
    <scope>NUCLEOTIDE SEQUENCE [LARGE SCALE GENOMIC DNA]</scope>
</reference>
<dbReference type="InterPro" id="IPR023198">
    <property type="entry name" value="PGP-like_dom2"/>
</dbReference>
<proteinExistence type="predicted"/>
<sequence>MPRSAGPARSAASCWQPGCSPARRTRRLAAAAALSGAALPLATRCFAAAGGRAGARVGAVIFDCDGTLLDTETAYLEAFNRAASQYYQGPREDVLQSPQSWGRDFVGRGNGSAIAVARFGLGCTAQEFDARWTRNFGEIIAVPGSVPLLKGFDELYWAARAHGVRVAVASSSSGATLRQKLSNLLLAQSRAVGTLADFDVIVSNDNVTRFKPDPEIYRLAARTLGLPPEACLVVEDSLPGVHAGKGAGMRVVAVPNPYTAAQDFSLADHVAESMLEVVGLL</sequence>
<gene>
    <name evidence="1" type="ORF">PCOR1329_LOCUS83448</name>
</gene>
<dbReference type="InterPro" id="IPR006439">
    <property type="entry name" value="HAD-SF_hydro_IA"/>
</dbReference>
<dbReference type="PANTHER" id="PTHR18901:SF38">
    <property type="entry name" value="PSEUDOURIDINE-5'-PHOSPHATASE"/>
    <property type="match status" value="1"/>
</dbReference>
<dbReference type="SUPFAM" id="SSF56784">
    <property type="entry name" value="HAD-like"/>
    <property type="match status" value="1"/>
</dbReference>
<dbReference type="Proteomes" id="UP001189429">
    <property type="component" value="Unassembled WGS sequence"/>
</dbReference>
<dbReference type="InterPro" id="IPR036412">
    <property type="entry name" value="HAD-like_sf"/>
</dbReference>
<evidence type="ECO:0008006" key="3">
    <source>
        <dbReference type="Google" id="ProtNLM"/>
    </source>
</evidence>
<accession>A0ABN9YA02</accession>
<dbReference type="SFLD" id="SFLDS00003">
    <property type="entry name" value="Haloacid_Dehalogenase"/>
    <property type="match status" value="1"/>
</dbReference>
<evidence type="ECO:0000313" key="2">
    <source>
        <dbReference type="Proteomes" id="UP001189429"/>
    </source>
</evidence>
<organism evidence="1 2">
    <name type="scientific">Prorocentrum cordatum</name>
    <dbReference type="NCBI Taxonomy" id="2364126"/>
    <lineage>
        <taxon>Eukaryota</taxon>
        <taxon>Sar</taxon>
        <taxon>Alveolata</taxon>
        <taxon>Dinophyceae</taxon>
        <taxon>Prorocentrales</taxon>
        <taxon>Prorocentraceae</taxon>
        <taxon>Prorocentrum</taxon>
    </lineage>
</organism>
<dbReference type="Gene3D" id="3.40.50.1000">
    <property type="entry name" value="HAD superfamily/HAD-like"/>
    <property type="match status" value="1"/>
</dbReference>
<dbReference type="Gene3D" id="1.10.150.240">
    <property type="entry name" value="Putative phosphatase, domain 2"/>
    <property type="match status" value="1"/>
</dbReference>
<dbReference type="NCBIfam" id="TIGR01509">
    <property type="entry name" value="HAD-SF-IA-v3"/>
    <property type="match status" value="1"/>
</dbReference>
<keyword evidence="2" id="KW-1185">Reference proteome</keyword>